<feature type="transmembrane region" description="Helical" evidence="1">
    <location>
        <begin position="59"/>
        <end position="80"/>
    </location>
</feature>
<protein>
    <submittedName>
        <fullName evidence="2">Uncharacterized protein</fullName>
    </submittedName>
</protein>
<reference evidence="2 3" key="1">
    <citation type="journal article" date="2014" name="BMC Genomics">
        <title>Comparison of environmental and isolate Sulfobacillus genomes reveals diverse carbon, sulfur, nitrogen, and hydrogen metabolisms.</title>
        <authorList>
            <person name="Justice N.B."/>
            <person name="Norman A."/>
            <person name="Brown C.T."/>
            <person name="Singh A."/>
            <person name="Thomas B.C."/>
            <person name="Banfield J.F."/>
        </authorList>
    </citation>
    <scope>NUCLEOTIDE SEQUENCE [LARGE SCALE GENOMIC DNA]</scope>
    <source>
        <strain evidence="2">AMDSBA4</strain>
    </source>
</reference>
<dbReference type="Proteomes" id="UP000242972">
    <property type="component" value="Unassembled WGS sequence"/>
</dbReference>
<organism evidence="2 3">
    <name type="scientific">Sulfobacillus benefaciens</name>
    <dbReference type="NCBI Taxonomy" id="453960"/>
    <lineage>
        <taxon>Bacteria</taxon>
        <taxon>Bacillati</taxon>
        <taxon>Bacillota</taxon>
        <taxon>Clostridia</taxon>
        <taxon>Eubacteriales</taxon>
        <taxon>Clostridiales Family XVII. Incertae Sedis</taxon>
        <taxon>Sulfobacillus</taxon>
    </lineage>
</organism>
<proteinExistence type="predicted"/>
<evidence type="ECO:0000313" key="3">
    <source>
        <dbReference type="Proteomes" id="UP000242972"/>
    </source>
</evidence>
<accession>A0A2T2XH71</accession>
<gene>
    <name evidence="2" type="ORF">C7B46_08310</name>
</gene>
<name>A0A2T2XH71_9FIRM</name>
<sequence>MTAWAMDRVPASPRAAELDVATAAVAEVRHVALLAAVVVVAFAYAEGGQQAQDLGSWQVIAWAIMISTPVPLILDASVAISRPALLVNGLLYFDPWNPVVDFVAWYSGMTMGGVGRVSQI</sequence>
<feature type="transmembrane region" description="Helical" evidence="1">
    <location>
        <begin position="28"/>
        <end position="47"/>
    </location>
</feature>
<keyword evidence="1" id="KW-0812">Transmembrane</keyword>
<evidence type="ECO:0000313" key="2">
    <source>
        <dbReference type="EMBL" id="PSR33839.1"/>
    </source>
</evidence>
<dbReference type="AlphaFoldDB" id="A0A2T2XH71"/>
<comment type="caution">
    <text evidence="2">The sequence shown here is derived from an EMBL/GenBank/DDBJ whole genome shotgun (WGS) entry which is preliminary data.</text>
</comment>
<dbReference type="EMBL" id="PXYW01000016">
    <property type="protein sequence ID" value="PSR33839.1"/>
    <property type="molecule type" value="Genomic_DNA"/>
</dbReference>
<keyword evidence="1" id="KW-1133">Transmembrane helix</keyword>
<keyword evidence="1" id="KW-0472">Membrane</keyword>
<evidence type="ECO:0000256" key="1">
    <source>
        <dbReference type="SAM" id="Phobius"/>
    </source>
</evidence>